<protein>
    <submittedName>
        <fullName evidence="5">Transcriptional regulator, MarR family</fullName>
    </submittedName>
</protein>
<dbReference type="PROSITE" id="PS01117">
    <property type="entry name" value="HTH_MARR_1"/>
    <property type="match status" value="1"/>
</dbReference>
<dbReference type="EMBL" id="CCMZ01000004">
    <property type="protein sequence ID" value="CDX12770.1"/>
    <property type="molecule type" value="Genomic_DNA"/>
</dbReference>
<dbReference type="SUPFAM" id="SSF46785">
    <property type="entry name" value="Winged helix' DNA-binding domain"/>
    <property type="match status" value="1"/>
</dbReference>
<evidence type="ECO:0000259" key="4">
    <source>
        <dbReference type="PROSITE" id="PS50995"/>
    </source>
</evidence>
<organism evidence="5 6">
    <name type="scientific">Mesorhizobium plurifarium</name>
    <dbReference type="NCBI Taxonomy" id="69974"/>
    <lineage>
        <taxon>Bacteria</taxon>
        <taxon>Pseudomonadati</taxon>
        <taxon>Pseudomonadota</taxon>
        <taxon>Alphaproteobacteria</taxon>
        <taxon>Hyphomicrobiales</taxon>
        <taxon>Phyllobacteriaceae</taxon>
        <taxon>Mesorhizobium</taxon>
    </lineage>
</organism>
<feature type="domain" description="HTH marR-type" evidence="4">
    <location>
        <begin position="10"/>
        <end position="142"/>
    </location>
</feature>
<dbReference type="PANTHER" id="PTHR33164:SF105">
    <property type="entry name" value="TRANSCRIPTIONAL REPRESSOR PROTEIN-RELATED"/>
    <property type="match status" value="1"/>
</dbReference>
<dbReference type="PANTHER" id="PTHR33164">
    <property type="entry name" value="TRANSCRIPTIONAL REGULATOR, MARR FAMILY"/>
    <property type="match status" value="1"/>
</dbReference>
<evidence type="ECO:0000313" key="5">
    <source>
        <dbReference type="EMBL" id="CDX12770.1"/>
    </source>
</evidence>
<dbReference type="InterPro" id="IPR023187">
    <property type="entry name" value="Tscrpt_reg_MarR-type_CS"/>
</dbReference>
<dbReference type="GO" id="GO:0003677">
    <property type="term" value="F:DNA binding"/>
    <property type="evidence" value="ECO:0007669"/>
    <property type="project" value="UniProtKB-KW"/>
</dbReference>
<dbReference type="InterPro" id="IPR000835">
    <property type="entry name" value="HTH_MarR-typ"/>
</dbReference>
<evidence type="ECO:0000256" key="1">
    <source>
        <dbReference type="ARBA" id="ARBA00023015"/>
    </source>
</evidence>
<dbReference type="GO" id="GO:0003700">
    <property type="term" value="F:DNA-binding transcription factor activity"/>
    <property type="evidence" value="ECO:0007669"/>
    <property type="project" value="InterPro"/>
</dbReference>
<evidence type="ECO:0000256" key="3">
    <source>
        <dbReference type="ARBA" id="ARBA00023163"/>
    </source>
</evidence>
<proteinExistence type="predicted"/>
<sequence>MNEARKPGFSDCNNATLRRAARSLGRFYDDALAPSGLKGTQFGLLFQIHVSDEPAMGTIAEALIMDLSALGHTLKPLIRDGYVETFPDKDDRRVKRVRLTPQGQAKLDEALKLWSIAQRQFEDKVGAEQAAKLRAALDAVADLDLEMPAAAPSV</sequence>
<keyword evidence="3" id="KW-0804">Transcription</keyword>
<dbReference type="InterPro" id="IPR039422">
    <property type="entry name" value="MarR/SlyA-like"/>
</dbReference>
<keyword evidence="2" id="KW-0238">DNA-binding</keyword>
<dbReference type="PROSITE" id="PS50995">
    <property type="entry name" value="HTH_MARR_2"/>
    <property type="match status" value="1"/>
</dbReference>
<keyword evidence="6" id="KW-1185">Reference proteome</keyword>
<dbReference type="InterPro" id="IPR036388">
    <property type="entry name" value="WH-like_DNA-bd_sf"/>
</dbReference>
<accession>A0A090F0A3</accession>
<dbReference type="GO" id="GO:0006950">
    <property type="term" value="P:response to stress"/>
    <property type="evidence" value="ECO:0007669"/>
    <property type="project" value="TreeGrafter"/>
</dbReference>
<dbReference type="AlphaFoldDB" id="A0A090F0A3"/>
<reference evidence="6" key="1">
    <citation type="submission" date="2014-08" db="EMBL/GenBank/DDBJ databases">
        <authorList>
            <person name="Moulin L."/>
        </authorList>
    </citation>
    <scope>NUCLEOTIDE SEQUENCE [LARGE SCALE GENOMIC DNA]</scope>
</reference>
<dbReference type="Pfam" id="PF01047">
    <property type="entry name" value="MarR"/>
    <property type="match status" value="1"/>
</dbReference>
<dbReference type="Gene3D" id="1.10.10.10">
    <property type="entry name" value="Winged helix-like DNA-binding domain superfamily/Winged helix DNA-binding domain"/>
    <property type="match status" value="1"/>
</dbReference>
<keyword evidence="1" id="KW-0805">Transcription regulation</keyword>
<evidence type="ECO:0000313" key="6">
    <source>
        <dbReference type="Proteomes" id="UP000045285"/>
    </source>
</evidence>
<gene>
    <name evidence="5" type="ORF">MPL3356_120148</name>
</gene>
<dbReference type="InterPro" id="IPR036390">
    <property type="entry name" value="WH_DNA-bd_sf"/>
</dbReference>
<dbReference type="SMART" id="SM00347">
    <property type="entry name" value="HTH_MARR"/>
    <property type="match status" value="1"/>
</dbReference>
<evidence type="ECO:0000256" key="2">
    <source>
        <dbReference type="ARBA" id="ARBA00023125"/>
    </source>
</evidence>
<dbReference type="Proteomes" id="UP000045285">
    <property type="component" value="Unassembled WGS sequence"/>
</dbReference>
<name>A0A090F0A3_MESPL</name>